<feature type="region of interest" description="Disordered" evidence="8">
    <location>
        <begin position="164"/>
        <end position="187"/>
    </location>
</feature>
<evidence type="ECO:0000256" key="6">
    <source>
        <dbReference type="ARBA" id="ARBA00023180"/>
    </source>
</evidence>
<evidence type="ECO:0000256" key="2">
    <source>
        <dbReference type="ARBA" id="ARBA00007528"/>
    </source>
</evidence>
<dbReference type="EMBL" id="CAIX01000138">
    <property type="protein sequence ID" value="CCI46718.1"/>
    <property type="molecule type" value="Genomic_DNA"/>
</dbReference>
<reference evidence="11 12" key="1">
    <citation type="submission" date="2012-05" db="EMBL/GenBank/DDBJ databases">
        <title>Recombination and specialization in a pathogen metapopulation.</title>
        <authorList>
            <person name="Gardiner A."/>
            <person name="Kemen E."/>
            <person name="Schultz-Larsen T."/>
            <person name="MacLean D."/>
            <person name="Van Oosterhout C."/>
            <person name="Jones J.D.G."/>
        </authorList>
    </citation>
    <scope>NUCLEOTIDE SEQUENCE [LARGE SCALE GENOMIC DNA]</scope>
    <source>
        <strain evidence="11 12">Ac Nc2</strain>
    </source>
</reference>
<feature type="domain" description="Glycoside hydrolase family 5" evidence="10">
    <location>
        <begin position="98"/>
        <end position="322"/>
    </location>
</feature>
<dbReference type="Pfam" id="PF03198">
    <property type="entry name" value="Glyco_hydro_72"/>
    <property type="match status" value="1"/>
</dbReference>
<name>A0A024GIK0_9STRA</name>
<dbReference type="Gene3D" id="3.20.20.80">
    <property type="entry name" value="Glycosidases"/>
    <property type="match status" value="2"/>
</dbReference>
<evidence type="ECO:0000256" key="8">
    <source>
        <dbReference type="SAM" id="MobiDB-lite"/>
    </source>
</evidence>
<dbReference type="Pfam" id="PF00150">
    <property type="entry name" value="Cellulase"/>
    <property type="match status" value="1"/>
</dbReference>
<keyword evidence="7" id="KW-0326">Glycosidase</keyword>
<protein>
    <recommendedName>
        <fullName evidence="10">Glycoside hydrolase family 5 domain-containing protein</fullName>
    </recommendedName>
</protein>
<dbReference type="SUPFAM" id="SSF110324">
    <property type="entry name" value="Ribosomal L27 protein-like"/>
    <property type="match status" value="1"/>
</dbReference>
<dbReference type="PRINTS" id="PR00063">
    <property type="entry name" value="RIBOSOMALL27"/>
</dbReference>
<feature type="compositionally biased region" description="Low complexity" evidence="8">
    <location>
        <begin position="816"/>
        <end position="826"/>
    </location>
</feature>
<dbReference type="PANTHER" id="PTHR31468">
    <property type="entry name" value="1,3-BETA-GLUCANOSYLTRANSFERASE GAS1"/>
    <property type="match status" value="1"/>
</dbReference>
<keyword evidence="12" id="KW-1185">Reference proteome</keyword>
<dbReference type="GO" id="GO:0000272">
    <property type="term" value="P:polysaccharide catabolic process"/>
    <property type="evidence" value="ECO:0007669"/>
    <property type="project" value="InterPro"/>
</dbReference>
<comment type="similarity">
    <text evidence="1">Belongs to the glycosyl hydrolase 5 (cellulase A) family.</text>
</comment>
<dbReference type="Proteomes" id="UP000053237">
    <property type="component" value="Unassembled WGS sequence"/>
</dbReference>
<dbReference type="GO" id="GO:0005886">
    <property type="term" value="C:plasma membrane"/>
    <property type="evidence" value="ECO:0007669"/>
    <property type="project" value="TreeGrafter"/>
</dbReference>
<feature type="signal peptide" evidence="9">
    <location>
        <begin position="1"/>
        <end position="26"/>
    </location>
</feature>
<proteinExistence type="inferred from homology"/>
<evidence type="ECO:0000313" key="12">
    <source>
        <dbReference type="Proteomes" id="UP000053237"/>
    </source>
</evidence>
<keyword evidence="5" id="KW-1015">Disulfide bond</keyword>
<feature type="chain" id="PRO_5025528849" description="Glycoside hydrolase family 5 domain-containing protein" evidence="9">
    <location>
        <begin position="27"/>
        <end position="1325"/>
    </location>
</feature>
<sequence>MMRMTRFKFTSLVWTIFCFNCADVNGQHIQEAIRRGSVAVKGVNLGGWLVAEYWMTYDSVIWKDVPEATRLQGEHATMTFLGHDRGDGRFEEHRSTWITEEDIKELSGRGLNCVRVPVGYWIKDSDVTPSIFAPGGLKYLDNLIFNWANKHNVAVLISFHAHRGSQNGRDHSATPVQGKAQWSDNPSNVENSIEVATFLADRYKNSPAFLGLGMMNEPEYPTKPDVVRSYFTRTLNMIRASGNTCVLVTAPMLSEQRSPYYEDFMKNAPNVWHEWHPYYKWGYEGKTEGQIIQAAANYENAVRNWQGNPLTISEWSMGTHEQSAPFNDISEYKNFGQTMLQSFKTARGGVHQSMVKYTQLLALGASALTMHPAATSGDENTTASSTNPLVVKGYRFFDSVSGDYFAFSGVNYYPRPNAGSLDINNFDFFTSNYSHMWQRDLPKFTALGANSIRLYAVDPTQDHDTFMCALQAEGIYVMVELGSSCEGCEITAKKAPDCYTASYKERGERIIQAFAKYDNVVGFSGGNEINHRVGSNGPEWNAPCQKKFIRDMRAYIKSCPTMRQIPVGVVMADTHRKENAQYYNCRTDPSDDLENVEWYGLNVYIQCDDIADPKMATGFNNLAQDLSTLNYSVPLILTEFGCLSPAFPSVNGYEGQRTHHDARFMNMDPYTKVLNGGFVFEYNTEMANARSTSPYPFTKFGPQNYGLGYFSPANCDDINVPCVYNEMPNFEFLADAYKSTDTSSEPNFDSFSIEANRQETSECPAAFPKLSAFTWASDGAESIKCPATTRLQCPNAKPNQKVTKVTKKRLVILKNSSTSEASGSSESEAKDNSAENDLNDVAVVKDENAETSSDCGSGESCGENSVHDSEARFVVNVSRNAIQECFAVAYGDSETIRIYASSSAMLLHEFSIIHAHLHAMLYTSFADSIVTLESDNDSDDEIYLCVYHDWREKDLVRGYKLPLGVTLQAHPVPLSSLLAVCTVTGRIAVAMDSVINLWQCSHGFFHHILELSVHFTNSETSPYIQDIAIHDKYIAVTSPVELLILQIHFHDRQQPIQSVCDRISDDIKAQSGEENESQSLNQVPPDDIQCVKIRSAEDLRHLTKITVTSRARGRLDPITGLRKLKAGKRSPKERKINNRASFTDRKIQNVIVMESETEEASLLKGTIKPSDVRMNQTLSYYTTINDIETLLRRYFPRNHSVRNLQFLPETITYEGVIAVKMQRYPRVLSTTMETCFSLLSDQEARIKNGRDSESKRLGVKKFGGQAVNPGNIIIRQRGTKYHPARGVGIGKITPFSRSGKDRNTPQRLVPSMQQQSTLLCDNIQS</sequence>
<keyword evidence="4" id="KW-0378">Hydrolase</keyword>
<dbReference type="PANTHER" id="PTHR31468:SF2">
    <property type="entry name" value="1,3-BETA-GLUCANOSYLTRANSFERASE GAS1"/>
    <property type="match status" value="1"/>
</dbReference>
<evidence type="ECO:0000256" key="7">
    <source>
        <dbReference type="ARBA" id="ARBA00023295"/>
    </source>
</evidence>
<dbReference type="GO" id="GO:0034411">
    <property type="term" value="P:cell wall (1-&gt;3)-beta-D-glucan biosynthetic process"/>
    <property type="evidence" value="ECO:0007669"/>
    <property type="project" value="TreeGrafter"/>
</dbReference>
<dbReference type="GO" id="GO:0005840">
    <property type="term" value="C:ribosome"/>
    <property type="evidence" value="ECO:0007669"/>
    <property type="project" value="InterPro"/>
</dbReference>
<keyword evidence="6" id="KW-0325">Glycoprotein</keyword>
<dbReference type="GO" id="GO:0003735">
    <property type="term" value="F:structural constituent of ribosome"/>
    <property type="evidence" value="ECO:0007669"/>
    <property type="project" value="InterPro"/>
</dbReference>
<evidence type="ECO:0000256" key="3">
    <source>
        <dbReference type="ARBA" id="ARBA00022729"/>
    </source>
</evidence>
<comment type="similarity">
    <text evidence="2">Belongs to the glycosyl hydrolase 72 family.</text>
</comment>
<dbReference type="Gene3D" id="2.40.50.100">
    <property type="match status" value="1"/>
</dbReference>
<evidence type="ECO:0000256" key="9">
    <source>
        <dbReference type="SAM" id="SignalP"/>
    </source>
</evidence>
<dbReference type="InterPro" id="IPR001684">
    <property type="entry name" value="Ribosomal_bL27"/>
</dbReference>
<evidence type="ECO:0000256" key="1">
    <source>
        <dbReference type="ARBA" id="ARBA00005641"/>
    </source>
</evidence>
<keyword evidence="3 9" id="KW-0732">Signal</keyword>
<dbReference type="GO" id="GO:0006412">
    <property type="term" value="P:translation"/>
    <property type="evidence" value="ECO:0007669"/>
    <property type="project" value="InterPro"/>
</dbReference>
<dbReference type="GO" id="GO:0042124">
    <property type="term" value="F:1,3-beta-glucanosyltransferase activity"/>
    <property type="evidence" value="ECO:0007669"/>
    <property type="project" value="TreeGrafter"/>
</dbReference>
<dbReference type="InParanoid" id="A0A024GIK0"/>
<gene>
    <name evidence="11" type="ORF">BN9_076730</name>
</gene>
<dbReference type="Pfam" id="PF01016">
    <property type="entry name" value="Ribosomal_L27"/>
    <property type="match status" value="1"/>
</dbReference>
<evidence type="ECO:0000256" key="4">
    <source>
        <dbReference type="ARBA" id="ARBA00022801"/>
    </source>
</evidence>
<dbReference type="GO" id="GO:0004553">
    <property type="term" value="F:hydrolase activity, hydrolyzing O-glycosyl compounds"/>
    <property type="evidence" value="ECO:0007669"/>
    <property type="project" value="InterPro"/>
</dbReference>
<evidence type="ECO:0000256" key="5">
    <source>
        <dbReference type="ARBA" id="ARBA00023157"/>
    </source>
</evidence>
<comment type="caution">
    <text evidence="11">The sequence shown here is derived from an EMBL/GenBank/DDBJ whole genome shotgun (WGS) entry which is preliminary data.</text>
</comment>
<dbReference type="SUPFAM" id="SSF51445">
    <property type="entry name" value="(Trans)glycosidases"/>
    <property type="match status" value="2"/>
</dbReference>
<evidence type="ECO:0000259" key="10">
    <source>
        <dbReference type="Pfam" id="PF00150"/>
    </source>
</evidence>
<evidence type="ECO:0000313" key="11">
    <source>
        <dbReference type="EMBL" id="CCI46718.1"/>
    </source>
</evidence>
<dbReference type="STRING" id="65357.A0A024GIK0"/>
<dbReference type="InterPro" id="IPR017853">
    <property type="entry name" value="GH"/>
</dbReference>
<dbReference type="InterPro" id="IPR004886">
    <property type="entry name" value="Glucanosyltransferase"/>
</dbReference>
<organism evidence="11 12">
    <name type="scientific">Albugo candida</name>
    <dbReference type="NCBI Taxonomy" id="65357"/>
    <lineage>
        <taxon>Eukaryota</taxon>
        <taxon>Sar</taxon>
        <taxon>Stramenopiles</taxon>
        <taxon>Oomycota</taxon>
        <taxon>Peronosporomycetes</taxon>
        <taxon>Albuginales</taxon>
        <taxon>Albuginaceae</taxon>
        <taxon>Albugo</taxon>
    </lineage>
</organism>
<accession>A0A024GIK0</accession>
<feature type="region of interest" description="Disordered" evidence="8">
    <location>
        <begin position="1285"/>
        <end position="1314"/>
    </location>
</feature>
<dbReference type="OrthoDB" id="71731at2759"/>
<feature type="region of interest" description="Disordered" evidence="8">
    <location>
        <begin position="816"/>
        <end position="837"/>
    </location>
</feature>
<dbReference type="InterPro" id="IPR001547">
    <property type="entry name" value="Glyco_hydro_5"/>
</dbReference>